<reference evidence="1" key="1">
    <citation type="submission" date="2018-05" db="EMBL/GenBank/DDBJ databases">
        <authorList>
            <person name="Lanie J.A."/>
            <person name="Ng W.-L."/>
            <person name="Kazmierczak K.M."/>
            <person name="Andrzejewski T.M."/>
            <person name="Davidsen T.M."/>
            <person name="Wayne K.J."/>
            <person name="Tettelin H."/>
            <person name="Glass J.I."/>
            <person name="Rusch D."/>
            <person name="Podicherti R."/>
            <person name="Tsui H.-C.T."/>
            <person name="Winkler M.E."/>
        </authorList>
    </citation>
    <scope>NUCLEOTIDE SEQUENCE</scope>
</reference>
<organism evidence="1">
    <name type="scientific">marine metagenome</name>
    <dbReference type="NCBI Taxonomy" id="408172"/>
    <lineage>
        <taxon>unclassified sequences</taxon>
        <taxon>metagenomes</taxon>
        <taxon>ecological metagenomes</taxon>
    </lineage>
</organism>
<name>A0A382KYU2_9ZZZZ</name>
<proteinExistence type="predicted"/>
<dbReference type="EMBL" id="UINC01083617">
    <property type="protein sequence ID" value="SVC29489.1"/>
    <property type="molecule type" value="Genomic_DNA"/>
</dbReference>
<protein>
    <submittedName>
        <fullName evidence="1">Uncharacterized protein</fullName>
    </submittedName>
</protein>
<sequence length="58" mass="6914">MINKNKTIENQSGIKKFEKTLDKNETTTFKNIEYRGTYDLDKTFEVKSEDAYILYEEP</sequence>
<evidence type="ECO:0000313" key="1">
    <source>
        <dbReference type="EMBL" id="SVC29489.1"/>
    </source>
</evidence>
<dbReference type="AlphaFoldDB" id="A0A382KYU2"/>
<gene>
    <name evidence="1" type="ORF">METZ01_LOCUS282343</name>
</gene>
<feature type="non-terminal residue" evidence="1">
    <location>
        <position position="58"/>
    </location>
</feature>
<accession>A0A382KYU2</accession>